<dbReference type="PROSITE" id="PS00705">
    <property type="entry name" value="PROK_CO2_ANHYDRASE_2"/>
    <property type="match status" value="1"/>
</dbReference>
<dbReference type="InterPro" id="IPR036874">
    <property type="entry name" value="Carbonic_anhydrase_sf"/>
</dbReference>
<evidence type="ECO:0000256" key="3">
    <source>
        <dbReference type="ARBA" id="ARBA00012925"/>
    </source>
</evidence>
<organism evidence="9 10">
    <name type="scientific">Azohydromonas lata</name>
    <dbReference type="NCBI Taxonomy" id="45677"/>
    <lineage>
        <taxon>Bacteria</taxon>
        <taxon>Pseudomonadati</taxon>
        <taxon>Pseudomonadota</taxon>
        <taxon>Betaproteobacteria</taxon>
        <taxon>Burkholderiales</taxon>
        <taxon>Sphaerotilaceae</taxon>
        <taxon>Azohydromonas</taxon>
    </lineage>
</organism>
<protein>
    <recommendedName>
        <fullName evidence="3 8">Carbonic anhydrase</fullName>
        <ecNumber evidence="3 8">4.2.1.1</ecNumber>
    </recommendedName>
    <alternativeName>
        <fullName evidence="8">Carbonate dehydratase</fullName>
    </alternativeName>
</protein>
<evidence type="ECO:0000256" key="5">
    <source>
        <dbReference type="ARBA" id="ARBA00022833"/>
    </source>
</evidence>
<evidence type="ECO:0000256" key="4">
    <source>
        <dbReference type="ARBA" id="ARBA00022723"/>
    </source>
</evidence>
<dbReference type="PROSITE" id="PS00704">
    <property type="entry name" value="PROK_CO2_ANHYDRASE_1"/>
    <property type="match status" value="1"/>
</dbReference>
<evidence type="ECO:0000256" key="2">
    <source>
        <dbReference type="ARBA" id="ARBA00006217"/>
    </source>
</evidence>
<evidence type="ECO:0000313" key="9">
    <source>
        <dbReference type="EMBL" id="MDZ5459979.1"/>
    </source>
</evidence>
<reference evidence="9 10" key="1">
    <citation type="submission" date="2023-11" db="EMBL/GenBank/DDBJ databases">
        <title>Draft genome of Azohydromonas lata strain H1 (DSM1123), a polyhydroxyalkanoate producer.</title>
        <authorList>
            <person name="Traversa D."/>
            <person name="D'Addabbo P."/>
            <person name="Pazzani C."/>
            <person name="Manzari C."/>
            <person name="Chiara M."/>
            <person name="Scrascia M."/>
        </authorList>
    </citation>
    <scope>NUCLEOTIDE SEQUENCE [LARGE SCALE GENOMIC DNA]</scope>
    <source>
        <strain evidence="9 10">H1</strain>
    </source>
</reference>
<gene>
    <name evidence="9" type="ORF">SM757_25685</name>
</gene>
<dbReference type="PANTHER" id="PTHR11002:SF76">
    <property type="entry name" value="CARBONIC ANHYDRASE"/>
    <property type="match status" value="1"/>
</dbReference>
<comment type="similarity">
    <text evidence="2 8">Belongs to the beta-class carbonic anhydrase family.</text>
</comment>
<dbReference type="Proteomes" id="UP001293718">
    <property type="component" value="Unassembled WGS sequence"/>
</dbReference>
<dbReference type="InterPro" id="IPR001765">
    <property type="entry name" value="Carbonic_anhydrase"/>
</dbReference>
<keyword evidence="5 8" id="KW-0862">Zinc</keyword>
<comment type="cofactor">
    <cofactor evidence="1">
        <name>Zn(2+)</name>
        <dbReference type="ChEBI" id="CHEBI:29105"/>
    </cofactor>
</comment>
<evidence type="ECO:0000256" key="8">
    <source>
        <dbReference type="RuleBase" id="RU003956"/>
    </source>
</evidence>
<evidence type="ECO:0000256" key="7">
    <source>
        <dbReference type="ARBA" id="ARBA00048348"/>
    </source>
</evidence>
<dbReference type="SMART" id="SM00947">
    <property type="entry name" value="Pro_CA"/>
    <property type="match status" value="1"/>
</dbReference>
<dbReference type="CDD" id="cd00883">
    <property type="entry name" value="beta_CA_cladeA"/>
    <property type="match status" value="1"/>
</dbReference>
<keyword evidence="6 8" id="KW-0456">Lyase</keyword>
<dbReference type="EC" id="4.2.1.1" evidence="3 8"/>
<proteinExistence type="inferred from homology"/>
<dbReference type="EMBL" id="JAXOJX010000055">
    <property type="protein sequence ID" value="MDZ5459979.1"/>
    <property type="molecule type" value="Genomic_DNA"/>
</dbReference>
<dbReference type="PANTHER" id="PTHR11002">
    <property type="entry name" value="CARBONIC ANHYDRASE"/>
    <property type="match status" value="1"/>
</dbReference>
<sequence length="227" mass="24670">MDLPTRLLLENQAWADEMDARSPAFFERMSSGQQPGVFWIGCADSRVPAERIVNAAPGELFVHRSIANLALLEDNSVMSALQYALDVLGVESVIVCGHDACGGVRAALLPPSESESDAGAAPGHARADYLAERIRPLRRLYQQHRHQVDDGGSGLPADAALAAQVDRLVTLNVIEQVRTLASTALVQRAWQRGQRLRLLGWVYGLRNGRLRQVHAVDAPGVALRRAA</sequence>
<keyword evidence="4" id="KW-0479">Metal-binding</keyword>
<dbReference type="RefSeq" id="WP_322467578.1">
    <property type="nucleotide sequence ID" value="NZ_JAXOJX010000055.1"/>
</dbReference>
<comment type="caution">
    <text evidence="9">The sequence shown here is derived from an EMBL/GenBank/DDBJ whole genome shotgun (WGS) entry which is preliminary data.</text>
</comment>
<keyword evidence="10" id="KW-1185">Reference proteome</keyword>
<comment type="function">
    <text evidence="8">Reversible hydration of carbon dioxide.</text>
</comment>
<dbReference type="Pfam" id="PF00484">
    <property type="entry name" value="Pro_CA"/>
    <property type="match status" value="1"/>
</dbReference>
<accession>A0ABU5IM67</accession>
<evidence type="ECO:0000256" key="1">
    <source>
        <dbReference type="ARBA" id="ARBA00001947"/>
    </source>
</evidence>
<evidence type="ECO:0000313" key="10">
    <source>
        <dbReference type="Proteomes" id="UP001293718"/>
    </source>
</evidence>
<comment type="catalytic activity">
    <reaction evidence="7 8">
        <text>hydrogencarbonate + H(+) = CO2 + H2O</text>
        <dbReference type="Rhea" id="RHEA:10748"/>
        <dbReference type="ChEBI" id="CHEBI:15377"/>
        <dbReference type="ChEBI" id="CHEBI:15378"/>
        <dbReference type="ChEBI" id="CHEBI:16526"/>
        <dbReference type="ChEBI" id="CHEBI:17544"/>
        <dbReference type="EC" id="4.2.1.1"/>
    </reaction>
</comment>
<dbReference type="InterPro" id="IPR015892">
    <property type="entry name" value="Carbonic_anhydrase_CS"/>
</dbReference>
<dbReference type="Gene3D" id="3.40.1050.10">
    <property type="entry name" value="Carbonic anhydrase"/>
    <property type="match status" value="1"/>
</dbReference>
<name>A0ABU5IM67_9BURK</name>
<evidence type="ECO:0000256" key="6">
    <source>
        <dbReference type="ARBA" id="ARBA00023239"/>
    </source>
</evidence>
<dbReference type="SUPFAM" id="SSF53056">
    <property type="entry name" value="beta-carbonic anhydrase, cab"/>
    <property type="match status" value="1"/>
</dbReference>